<feature type="region of interest" description="Disordered" evidence="1">
    <location>
        <begin position="36"/>
        <end position="61"/>
    </location>
</feature>
<gene>
    <name evidence="3" type="ORF">DIZ80_13125</name>
</gene>
<dbReference type="EMBL" id="QFXC01000013">
    <property type="protein sequence ID" value="RDH81057.1"/>
    <property type="molecule type" value="Genomic_DNA"/>
</dbReference>
<dbReference type="NCBIfam" id="NF033223">
    <property type="entry name" value="YHYH_alt"/>
    <property type="match status" value="1"/>
</dbReference>
<accession>A0A370D9U4</accession>
<comment type="caution">
    <text evidence="3">The sequence shown here is derived from an EMBL/GenBank/DDBJ whole genome shotgun (WGS) entry which is preliminary data.</text>
</comment>
<feature type="signal peptide" evidence="2">
    <location>
        <begin position="1"/>
        <end position="22"/>
    </location>
</feature>
<evidence type="ECO:0000256" key="2">
    <source>
        <dbReference type="SAM" id="SignalP"/>
    </source>
</evidence>
<evidence type="ECO:0000313" key="3">
    <source>
        <dbReference type="EMBL" id="RDH81057.1"/>
    </source>
</evidence>
<keyword evidence="4" id="KW-1185">Reference proteome</keyword>
<evidence type="ECO:0008006" key="5">
    <source>
        <dbReference type="Google" id="ProtNLM"/>
    </source>
</evidence>
<evidence type="ECO:0000256" key="1">
    <source>
        <dbReference type="SAM" id="MobiDB-lite"/>
    </source>
</evidence>
<feature type="chain" id="PRO_5016705653" description="YHYH domain-containing protein" evidence="2">
    <location>
        <begin position="23"/>
        <end position="61"/>
    </location>
</feature>
<dbReference type="Proteomes" id="UP000254266">
    <property type="component" value="Unassembled WGS sequence"/>
</dbReference>
<proteinExistence type="predicted"/>
<protein>
    <recommendedName>
        <fullName evidence="5">YHYH domain-containing protein</fullName>
    </recommendedName>
</protein>
<dbReference type="InterPro" id="IPR047773">
    <property type="entry name" value="YHYH_dom_bact"/>
</dbReference>
<dbReference type="AlphaFoldDB" id="A0A370D9U4"/>
<reference evidence="3 4" key="1">
    <citation type="journal article" date="2018" name="ISME J.">
        <title>Endosymbiont genomes yield clues of tubeworm success.</title>
        <authorList>
            <person name="Li Y."/>
            <person name="Liles M.R."/>
            <person name="Halanych K.M."/>
        </authorList>
    </citation>
    <scope>NUCLEOTIDE SEQUENCE [LARGE SCALE GENOMIC DNA]</scope>
    <source>
        <strain evidence="3">A1464</strain>
    </source>
</reference>
<keyword evidence="2" id="KW-0732">Signal</keyword>
<organism evidence="3 4">
    <name type="scientific">endosymbiont of Galathealinum brachiosum</name>
    <dbReference type="NCBI Taxonomy" id="2200906"/>
    <lineage>
        <taxon>Bacteria</taxon>
        <taxon>Pseudomonadati</taxon>
        <taxon>Pseudomonadota</taxon>
        <taxon>Gammaproteobacteria</taxon>
        <taxon>sulfur-oxidizing symbionts</taxon>
    </lineage>
</organism>
<evidence type="ECO:0000313" key="4">
    <source>
        <dbReference type="Proteomes" id="UP000254266"/>
    </source>
</evidence>
<name>A0A370D9U4_9GAMM</name>
<sequence length="61" mass="6600">MKKITILLAALTLISGVGTVIATNIIATNHIHDNKSSISHSGRTNAEGCHNDYKNNSYHCH</sequence>